<name>A0A0D2EZE1_9EURO</name>
<dbReference type="Proteomes" id="UP000054342">
    <property type="component" value="Unassembled WGS sequence"/>
</dbReference>
<dbReference type="AlphaFoldDB" id="A0A0D2EZE1"/>
<proteinExistence type="predicted"/>
<feature type="signal peptide" evidence="1">
    <location>
        <begin position="1"/>
        <end position="18"/>
    </location>
</feature>
<evidence type="ECO:0000256" key="1">
    <source>
        <dbReference type="SAM" id="SignalP"/>
    </source>
</evidence>
<evidence type="ECO:0008006" key="4">
    <source>
        <dbReference type="Google" id="ProtNLM"/>
    </source>
</evidence>
<protein>
    <recommendedName>
        <fullName evidence="4">Plasma membrane fusion protein PRM1</fullName>
    </recommendedName>
</protein>
<evidence type="ECO:0000313" key="2">
    <source>
        <dbReference type="EMBL" id="KIW53094.1"/>
    </source>
</evidence>
<dbReference type="HOGENOM" id="CLU_104276_0_0_1"/>
<dbReference type="GeneID" id="25330600"/>
<dbReference type="RefSeq" id="XP_013313678.1">
    <property type="nucleotide sequence ID" value="XM_013458224.1"/>
</dbReference>
<keyword evidence="3" id="KW-1185">Reference proteome</keyword>
<reference evidence="2 3" key="1">
    <citation type="submission" date="2015-01" db="EMBL/GenBank/DDBJ databases">
        <title>The Genome Sequence of Exophiala xenobiotica CBS118157.</title>
        <authorList>
            <consortium name="The Broad Institute Genomics Platform"/>
            <person name="Cuomo C."/>
            <person name="de Hoog S."/>
            <person name="Gorbushina A."/>
            <person name="Stielow B."/>
            <person name="Teixiera M."/>
            <person name="Abouelleil A."/>
            <person name="Chapman S.B."/>
            <person name="Priest M."/>
            <person name="Young S.K."/>
            <person name="Wortman J."/>
            <person name="Nusbaum C."/>
            <person name="Birren B."/>
        </authorList>
    </citation>
    <scope>NUCLEOTIDE SEQUENCE [LARGE SCALE GENOMIC DNA]</scope>
    <source>
        <strain evidence="2 3">CBS 118157</strain>
    </source>
</reference>
<accession>A0A0D2EZE1</accession>
<sequence>MRPAAVLASLLLAVYASAIPLNNAKLSSALEAVKRDIATVETMVVDKRQLLDLSSVTGLVDEVLSTLTGLLPTIISTVSGLDASVNSIVSGVESDVDGALNTIKSTLQSTVDELNGVISGVDLTGTLDGLVGDVNAAISEVQTLLTDVEGIASSVDVDGLLSEVTSLAQQLLNILTGLASTATSSV</sequence>
<gene>
    <name evidence="2" type="ORF">PV05_08692</name>
</gene>
<evidence type="ECO:0000313" key="3">
    <source>
        <dbReference type="Proteomes" id="UP000054342"/>
    </source>
</evidence>
<feature type="chain" id="PRO_5002252649" description="Plasma membrane fusion protein PRM1" evidence="1">
    <location>
        <begin position="19"/>
        <end position="186"/>
    </location>
</feature>
<keyword evidence="1" id="KW-0732">Signal</keyword>
<organism evidence="2 3">
    <name type="scientific">Exophiala xenobiotica</name>
    <dbReference type="NCBI Taxonomy" id="348802"/>
    <lineage>
        <taxon>Eukaryota</taxon>
        <taxon>Fungi</taxon>
        <taxon>Dikarya</taxon>
        <taxon>Ascomycota</taxon>
        <taxon>Pezizomycotina</taxon>
        <taxon>Eurotiomycetes</taxon>
        <taxon>Chaetothyriomycetidae</taxon>
        <taxon>Chaetothyriales</taxon>
        <taxon>Herpotrichiellaceae</taxon>
        <taxon>Exophiala</taxon>
    </lineage>
</organism>
<dbReference type="EMBL" id="KN847321">
    <property type="protein sequence ID" value="KIW53094.1"/>
    <property type="molecule type" value="Genomic_DNA"/>
</dbReference>
<dbReference type="OrthoDB" id="4161346at2759"/>